<sequence length="189" mass="21484">MPSTPEPHEQWYVLHVLSGQENSVRDRIIRKAKDAELSDFIYRVEVPTELISEVRNGKKTERHSKLFPGYVYANMYLLEADGTLNKDLWYFIQQIDGVISIAGSRNAPLPMRKREVEDLLPLLDAEAVAARPKVEFAVGDPVRVCEGPFQSQEGTIEEIDPEKGKLRVSVSIFGRATPVDLEYWQVEKA</sequence>
<feature type="domain" description="KOW" evidence="9">
    <location>
        <begin position="135"/>
        <end position="162"/>
    </location>
</feature>
<dbReference type="Proteomes" id="UP000236000">
    <property type="component" value="Unassembled WGS sequence"/>
</dbReference>
<dbReference type="SMART" id="SM00738">
    <property type="entry name" value="NGN"/>
    <property type="match status" value="1"/>
</dbReference>
<evidence type="ECO:0000256" key="5">
    <source>
        <dbReference type="HAMAP-Rule" id="MF_00948"/>
    </source>
</evidence>
<dbReference type="PANTHER" id="PTHR30265:SF2">
    <property type="entry name" value="TRANSCRIPTION TERMINATION_ANTITERMINATION PROTEIN NUSG"/>
    <property type="match status" value="1"/>
</dbReference>
<dbReference type="InterPro" id="IPR036735">
    <property type="entry name" value="NGN_dom_sf"/>
</dbReference>
<evidence type="ECO:0000313" key="13">
    <source>
        <dbReference type="Proteomes" id="UP000235914"/>
    </source>
</evidence>
<dbReference type="GO" id="GO:0032784">
    <property type="term" value="P:regulation of DNA-templated transcription elongation"/>
    <property type="evidence" value="ECO:0007669"/>
    <property type="project" value="InterPro"/>
</dbReference>
<dbReference type="InterPro" id="IPR043425">
    <property type="entry name" value="NusG-like"/>
</dbReference>
<name>A0A2N8HND5_9BACT</name>
<dbReference type="SUPFAM" id="SSF82679">
    <property type="entry name" value="N-utilization substance G protein NusG, N-terminal domain"/>
    <property type="match status" value="1"/>
</dbReference>
<dbReference type="Proteomes" id="UP000235914">
    <property type="component" value="Unassembled WGS sequence"/>
</dbReference>
<dbReference type="InterPro" id="IPR047050">
    <property type="entry name" value="NGN"/>
</dbReference>
<comment type="caution">
    <text evidence="10">The sequence shown here is derived from an EMBL/GenBank/DDBJ whole genome shotgun (WGS) entry which is preliminary data.</text>
</comment>
<comment type="function">
    <text evidence="5 7">Participates in transcription elongation, termination and antitermination.</text>
</comment>
<comment type="similarity">
    <text evidence="5 7">Belongs to the NusG family.</text>
</comment>
<dbReference type="OMA" id="EWYVIHT"/>
<dbReference type="PANTHER" id="PTHR30265">
    <property type="entry name" value="RHO-INTERACTING TRANSCRIPTION TERMINATION FACTOR NUSG"/>
    <property type="match status" value="1"/>
</dbReference>
<dbReference type="Pfam" id="PF02357">
    <property type="entry name" value="NusG"/>
    <property type="match status" value="1"/>
</dbReference>
<evidence type="ECO:0000256" key="2">
    <source>
        <dbReference type="ARBA" id="ARBA00022814"/>
    </source>
</evidence>
<accession>A0A2N8HND5</accession>
<dbReference type="GO" id="GO:0006353">
    <property type="term" value="P:DNA-templated transcription termination"/>
    <property type="evidence" value="ECO:0007669"/>
    <property type="project" value="UniProtKB-UniRule"/>
</dbReference>
<dbReference type="RefSeq" id="WP_012420087.1">
    <property type="nucleotide sequence ID" value="NZ_AP021898.1"/>
</dbReference>
<evidence type="ECO:0000256" key="4">
    <source>
        <dbReference type="ARBA" id="ARBA00023163"/>
    </source>
</evidence>
<evidence type="ECO:0000313" key="15">
    <source>
        <dbReference type="Proteomes" id="UP000236075"/>
    </source>
</evidence>
<dbReference type="InterPro" id="IPR006645">
    <property type="entry name" value="NGN-like_dom"/>
</dbReference>
<gene>
    <name evidence="5 10" type="primary">nusG</name>
    <name evidence="12" type="ORF">CXT95_02740</name>
    <name evidence="11" type="ORF">CXU09_08655</name>
    <name evidence="10" type="ORF">CXU22_10270</name>
</gene>
<dbReference type="AlphaFoldDB" id="A0A2N8HND5"/>
<feature type="domain" description="NusG-like N-terminal" evidence="8">
    <location>
        <begin position="8"/>
        <end position="123"/>
    </location>
</feature>
<keyword evidence="3 5" id="KW-0805">Transcription regulation</keyword>
<keyword evidence="1 5" id="KW-0806">Transcription termination</keyword>
<keyword evidence="2 5" id="KW-0889">Transcription antitermination</keyword>
<dbReference type="GO" id="GO:0006354">
    <property type="term" value="P:DNA-templated transcription elongation"/>
    <property type="evidence" value="ECO:0007669"/>
    <property type="project" value="UniProtKB-UniRule"/>
</dbReference>
<dbReference type="SMART" id="SM00739">
    <property type="entry name" value="KOW"/>
    <property type="match status" value="1"/>
</dbReference>
<dbReference type="CDD" id="cd09891">
    <property type="entry name" value="NGN_Bact_1"/>
    <property type="match status" value="1"/>
</dbReference>
<organism evidence="10 14">
    <name type="scientific">Akkermansia muciniphila</name>
    <dbReference type="NCBI Taxonomy" id="239935"/>
    <lineage>
        <taxon>Bacteria</taxon>
        <taxon>Pseudomonadati</taxon>
        <taxon>Verrucomicrobiota</taxon>
        <taxon>Verrucomicrobiia</taxon>
        <taxon>Verrucomicrobiales</taxon>
        <taxon>Akkermansiaceae</taxon>
        <taxon>Akkermansia</taxon>
    </lineage>
</organism>
<dbReference type="Gene3D" id="2.30.30.30">
    <property type="match status" value="1"/>
</dbReference>
<reference evidence="13 14" key="1">
    <citation type="journal article" date="2017" name="BMC Genomics">
        <title>Genome sequencing of 39 Akkermansia muciniphila isolates reveals its population structure, genomic and functional diverisity, and global distribution in mammalian gut microbiotas.</title>
        <authorList>
            <person name="Guo X."/>
            <person name="Li S."/>
            <person name="Zhang J."/>
            <person name="Wu F."/>
            <person name="Li X."/>
            <person name="Wu D."/>
            <person name="Zhang M."/>
            <person name="Ou Z."/>
            <person name="Jie Z."/>
            <person name="Yan Q."/>
            <person name="Li P."/>
            <person name="Yi J."/>
            <person name="Peng Y."/>
        </authorList>
    </citation>
    <scope>NUCLEOTIDE SEQUENCE [LARGE SCALE GENOMIC DNA]</scope>
    <source>
        <strain evidence="10 14">GP24</strain>
        <strain evidence="12 15">GP28</strain>
        <strain evidence="11 13">GP43</strain>
    </source>
</reference>
<dbReference type="Proteomes" id="UP000236075">
    <property type="component" value="Unassembled WGS sequence"/>
</dbReference>
<dbReference type="FunFam" id="2.30.30.30:FF:000002">
    <property type="entry name" value="Transcription termination/antitermination factor NusG"/>
    <property type="match status" value="1"/>
</dbReference>
<evidence type="ECO:0000259" key="8">
    <source>
        <dbReference type="SMART" id="SM00738"/>
    </source>
</evidence>
<dbReference type="EMBL" id="PJKN01000004">
    <property type="protein sequence ID" value="PNC56130.1"/>
    <property type="molecule type" value="Genomic_DNA"/>
</dbReference>
<dbReference type="GO" id="GO:0005829">
    <property type="term" value="C:cytosol"/>
    <property type="evidence" value="ECO:0007669"/>
    <property type="project" value="TreeGrafter"/>
</dbReference>
<proteinExistence type="inferred from homology"/>
<evidence type="ECO:0000259" key="9">
    <source>
        <dbReference type="SMART" id="SM00739"/>
    </source>
</evidence>
<dbReference type="PRINTS" id="PR00338">
    <property type="entry name" value="NUSGTNSCPFCT"/>
</dbReference>
<dbReference type="InterPro" id="IPR008991">
    <property type="entry name" value="Translation_prot_SH3-like_sf"/>
</dbReference>
<keyword evidence="4 5" id="KW-0804">Transcription</keyword>
<dbReference type="InterPro" id="IPR015869">
    <property type="entry name" value="Transcrpt_antiterm_NusG_bac_CS"/>
</dbReference>
<evidence type="ECO:0000313" key="14">
    <source>
        <dbReference type="Proteomes" id="UP000236000"/>
    </source>
</evidence>
<dbReference type="SUPFAM" id="SSF50104">
    <property type="entry name" value="Translation proteins SH3-like domain"/>
    <property type="match status" value="1"/>
</dbReference>
<dbReference type="GO" id="GO:0031564">
    <property type="term" value="P:transcription antitermination"/>
    <property type="evidence" value="ECO:0007669"/>
    <property type="project" value="UniProtKB-UniRule"/>
</dbReference>
<evidence type="ECO:0000313" key="10">
    <source>
        <dbReference type="EMBL" id="PNC17023.1"/>
    </source>
</evidence>
<protein>
    <recommendedName>
        <fullName evidence="5 6">Transcription termination/antitermination protein NusG</fullName>
    </recommendedName>
</protein>
<evidence type="ECO:0000256" key="6">
    <source>
        <dbReference type="NCBIfam" id="TIGR00922"/>
    </source>
</evidence>
<dbReference type="PROSITE" id="PS01014">
    <property type="entry name" value="NUSG"/>
    <property type="match status" value="1"/>
</dbReference>
<dbReference type="InterPro" id="IPR014722">
    <property type="entry name" value="Rib_uL2_dom2"/>
</dbReference>
<evidence type="ECO:0000313" key="11">
    <source>
        <dbReference type="EMBL" id="PNC56130.1"/>
    </source>
</evidence>
<dbReference type="Pfam" id="PF00467">
    <property type="entry name" value="KOW"/>
    <property type="match status" value="1"/>
</dbReference>
<evidence type="ECO:0000256" key="3">
    <source>
        <dbReference type="ARBA" id="ARBA00023015"/>
    </source>
</evidence>
<dbReference type="EMBL" id="PJKA01000013">
    <property type="protein sequence ID" value="PNC17023.1"/>
    <property type="molecule type" value="Genomic_DNA"/>
</dbReference>
<dbReference type="Gene3D" id="3.30.70.940">
    <property type="entry name" value="NusG, N-terminal domain"/>
    <property type="match status" value="1"/>
</dbReference>
<dbReference type="InterPro" id="IPR005824">
    <property type="entry name" value="KOW"/>
</dbReference>
<evidence type="ECO:0000313" key="12">
    <source>
        <dbReference type="EMBL" id="PND03727.1"/>
    </source>
</evidence>
<dbReference type="InterPro" id="IPR001062">
    <property type="entry name" value="Transcrpt_antiterm_NusG"/>
</dbReference>
<evidence type="ECO:0000256" key="7">
    <source>
        <dbReference type="RuleBase" id="RU000538"/>
    </source>
</evidence>
<dbReference type="OrthoDB" id="9809075at2"/>
<dbReference type="EMBL" id="PJLB01000005">
    <property type="protein sequence ID" value="PND03727.1"/>
    <property type="molecule type" value="Genomic_DNA"/>
</dbReference>
<evidence type="ECO:0000256" key="1">
    <source>
        <dbReference type="ARBA" id="ARBA00022472"/>
    </source>
</evidence>
<dbReference type="GeneID" id="84023981"/>
<dbReference type="NCBIfam" id="TIGR00922">
    <property type="entry name" value="nusG"/>
    <property type="match status" value="1"/>
</dbReference>
<dbReference type="HAMAP" id="MF_00948">
    <property type="entry name" value="NusG"/>
    <property type="match status" value="1"/>
</dbReference>
<dbReference type="CDD" id="cd06091">
    <property type="entry name" value="KOW_NusG"/>
    <property type="match status" value="1"/>
</dbReference>